<evidence type="ECO:0000313" key="2">
    <source>
        <dbReference type="EnsemblMetazoa" id="AFUN019072-PA"/>
    </source>
</evidence>
<dbReference type="EnsemblMetazoa" id="AFUN019072-RA">
    <property type="protein sequence ID" value="AFUN019072-PA"/>
    <property type="gene ID" value="AFUN019072"/>
</dbReference>
<proteinExistence type="predicted"/>
<keyword evidence="1" id="KW-0732">Signal</keyword>
<accession>A0A4Y0BG57</accession>
<protein>
    <submittedName>
        <fullName evidence="2">Uncharacterized protein</fullName>
    </submittedName>
</protein>
<name>A0A4Y0BG57_ANOFN</name>
<evidence type="ECO:0000256" key="1">
    <source>
        <dbReference type="SAM" id="SignalP"/>
    </source>
</evidence>
<sequence length="48" mass="5197">MPNLAFFLLVLVAIFLVFSVPVYALDVDALNGKDIPVNVKSLPALPQN</sequence>
<dbReference type="VEuPathDB" id="VectorBase:AFUN019072"/>
<feature type="chain" id="PRO_5021226592" evidence="1">
    <location>
        <begin position="25"/>
        <end position="48"/>
    </location>
</feature>
<organism evidence="2">
    <name type="scientific">Anopheles funestus</name>
    <name type="common">African malaria mosquito</name>
    <dbReference type="NCBI Taxonomy" id="62324"/>
    <lineage>
        <taxon>Eukaryota</taxon>
        <taxon>Metazoa</taxon>
        <taxon>Ecdysozoa</taxon>
        <taxon>Arthropoda</taxon>
        <taxon>Hexapoda</taxon>
        <taxon>Insecta</taxon>
        <taxon>Pterygota</taxon>
        <taxon>Neoptera</taxon>
        <taxon>Endopterygota</taxon>
        <taxon>Diptera</taxon>
        <taxon>Nematocera</taxon>
        <taxon>Culicoidea</taxon>
        <taxon>Culicidae</taxon>
        <taxon>Anophelinae</taxon>
        <taxon>Anopheles</taxon>
    </lineage>
</organism>
<reference evidence="2" key="1">
    <citation type="submission" date="2020-05" db="UniProtKB">
        <authorList>
            <consortium name="EnsemblMetazoa"/>
        </authorList>
    </citation>
    <scope>IDENTIFICATION</scope>
    <source>
        <strain evidence="2">FUMOZ</strain>
    </source>
</reference>
<feature type="signal peptide" evidence="1">
    <location>
        <begin position="1"/>
        <end position="24"/>
    </location>
</feature>
<dbReference type="AlphaFoldDB" id="A0A4Y0BG57"/>